<comment type="caution">
    <text evidence="6">The sequence shown here is derived from an EMBL/GenBank/DDBJ whole genome shotgun (WGS) entry which is preliminary data.</text>
</comment>
<evidence type="ECO:0000256" key="4">
    <source>
        <dbReference type="ARBA" id="ARBA00022842"/>
    </source>
</evidence>
<dbReference type="RefSeq" id="WP_106211293.1">
    <property type="nucleotide sequence ID" value="NZ_PVTL01000003.1"/>
</dbReference>
<dbReference type="EMBL" id="PVTL01000003">
    <property type="protein sequence ID" value="PRY69046.1"/>
    <property type="molecule type" value="Genomic_DNA"/>
</dbReference>
<dbReference type="GO" id="GO:0016787">
    <property type="term" value="F:hydrolase activity"/>
    <property type="evidence" value="ECO:0007669"/>
    <property type="project" value="UniProtKB-KW"/>
</dbReference>
<evidence type="ECO:0000256" key="1">
    <source>
        <dbReference type="ARBA" id="ARBA00022722"/>
    </source>
</evidence>
<dbReference type="InterPro" id="IPR002716">
    <property type="entry name" value="PIN_dom"/>
</dbReference>
<proteinExistence type="predicted"/>
<dbReference type="OrthoDB" id="4763015at2"/>
<sequence>MATRFASGRSGIEGPGYLVDNSILQKLSRSSNILRRYSAITNQFPIYTCPPQVLEYCWSARDPQEYAELRRDMELYTSAPTAPPQTLVLDIQQALWDNGLLRGAGNADVLIAAYAIVNGITILTADHDFEHIQRALGDGVLLQEFVSE</sequence>
<keyword evidence="2" id="KW-0479">Metal-binding</keyword>
<dbReference type="InterPro" id="IPR029060">
    <property type="entry name" value="PIN-like_dom_sf"/>
</dbReference>
<keyword evidence="1" id="KW-0540">Nuclease</keyword>
<accession>A0A2T0VFU8</accession>
<organism evidence="6 7">
    <name type="scientific">Glaciihabitans tibetensis</name>
    <dbReference type="NCBI Taxonomy" id="1266600"/>
    <lineage>
        <taxon>Bacteria</taxon>
        <taxon>Bacillati</taxon>
        <taxon>Actinomycetota</taxon>
        <taxon>Actinomycetes</taxon>
        <taxon>Micrococcales</taxon>
        <taxon>Microbacteriaceae</taxon>
        <taxon>Glaciihabitans</taxon>
    </lineage>
</organism>
<dbReference type="GO" id="GO:0046872">
    <property type="term" value="F:metal ion binding"/>
    <property type="evidence" value="ECO:0007669"/>
    <property type="project" value="UniProtKB-KW"/>
</dbReference>
<keyword evidence="7" id="KW-1185">Reference proteome</keyword>
<dbReference type="Proteomes" id="UP000237983">
    <property type="component" value="Unassembled WGS sequence"/>
</dbReference>
<name>A0A2T0VFU8_9MICO</name>
<protein>
    <recommendedName>
        <fullName evidence="5">PIN domain-containing protein</fullName>
    </recommendedName>
</protein>
<reference evidence="6 7" key="1">
    <citation type="submission" date="2018-03" db="EMBL/GenBank/DDBJ databases">
        <title>Genomic Encyclopedia of Type Strains, Phase III (KMG-III): the genomes of soil and plant-associated and newly described type strains.</title>
        <authorList>
            <person name="Whitman W."/>
        </authorList>
    </citation>
    <scope>NUCLEOTIDE SEQUENCE [LARGE SCALE GENOMIC DNA]</scope>
    <source>
        <strain evidence="6 7">CGMCC 1.12484</strain>
    </source>
</reference>
<evidence type="ECO:0000259" key="5">
    <source>
        <dbReference type="Pfam" id="PF01850"/>
    </source>
</evidence>
<dbReference type="SUPFAM" id="SSF88723">
    <property type="entry name" value="PIN domain-like"/>
    <property type="match status" value="1"/>
</dbReference>
<keyword evidence="4" id="KW-0460">Magnesium</keyword>
<dbReference type="AlphaFoldDB" id="A0A2T0VFU8"/>
<evidence type="ECO:0000256" key="3">
    <source>
        <dbReference type="ARBA" id="ARBA00022801"/>
    </source>
</evidence>
<dbReference type="Pfam" id="PF01850">
    <property type="entry name" value="PIN"/>
    <property type="match status" value="1"/>
</dbReference>
<gene>
    <name evidence="6" type="ORF">B0I08_103252</name>
</gene>
<feature type="domain" description="PIN" evidence="5">
    <location>
        <begin position="17"/>
        <end position="133"/>
    </location>
</feature>
<evidence type="ECO:0000313" key="7">
    <source>
        <dbReference type="Proteomes" id="UP000237983"/>
    </source>
</evidence>
<keyword evidence="3" id="KW-0378">Hydrolase</keyword>
<evidence type="ECO:0000313" key="6">
    <source>
        <dbReference type="EMBL" id="PRY69046.1"/>
    </source>
</evidence>
<evidence type="ECO:0000256" key="2">
    <source>
        <dbReference type="ARBA" id="ARBA00022723"/>
    </source>
</evidence>
<dbReference type="GO" id="GO:0004518">
    <property type="term" value="F:nuclease activity"/>
    <property type="evidence" value="ECO:0007669"/>
    <property type="project" value="UniProtKB-KW"/>
</dbReference>
<dbReference type="Gene3D" id="3.40.50.1010">
    <property type="entry name" value="5'-nuclease"/>
    <property type="match status" value="1"/>
</dbReference>